<dbReference type="Proteomes" id="UP000885621">
    <property type="component" value="Unassembled WGS sequence"/>
</dbReference>
<sequence length="53" mass="5998">MISSGNLKTFNIVDILQVISVEEKNCILAIESKDGVYGIYFYKGNPVYVRKVK</sequence>
<name>A0A832DQI0_9AQUI</name>
<dbReference type="EMBL" id="DSFC01000111">
    <property type="protein sequence ID" value="HEV09139.1"/>
    <property type="molecule type" value="Genomic_DNA"/>
</dbReference>
<accession>A0A832DQI0</accession>
<evidence type="ECO:0000313" key="2">
    <source>
        <dbReference type="EMBL" id="HEV09139.1"/>
    </source>
</evidence>
<organism evidence="2">
    <name type="scientific">Sulfurihydrogenibium azorense</name>
    <dbReference type="NCBI Taxonomy" id="309806"/>
    <lineage>
        <taxon>Bacteria</taxon>
        <taxon>Pseudomonadati</taxon>
        <taxon>Aquificota</taxon>
        <taxon>Aquificia</taxon>
        <taxon>Aquificales</taxon>
        <taxon>Hydrogenothermaceae</taxon>
        <taxon>Sulfurihydrogenibium</taxon>
    </lineage>
</organism>
<feature type="domain" description="PatA-like N-terminal" evidence="1">
    <location>
        <begin position="4"/>
        <end position="49"/>
    </location>
</feature>
<evidence type="ECO:0000259" key="1">
    <source>
        <dbReference type="Pfam" id="PF14332"/>
    </source>
</evidence>
<protein>
    <submittedName>
        <fullName evidence="2">DUF4388 domain-containing protein</fullName>
    </submittedName>
</protein>
<reference evidence="2" key="1">
    <citation type="journal article" date="2020" name="mSystems">
        <title>Genome- and Community-Level Interaction Insights into Carbon Utilization and Element Cycling Functions of Hydrothermarchaeota in Hydrothermal Sediment.</title>
        <authorList>
            <person name="Zhou Z."/>
            <person name="Liu Y."/>
            <person name="Xu W."/>
            <person name="Pan J."/>
            <person name="Luo Z.H."/>
            <person name="Li M."/>
        </authorList>
    </citation>
    <scope>NUCLEOTIDE SEQUENCE [LARGE SCALE GENOMIC DNA]</scope>
    <source>
        <strain evidence="2">SpSt-1257</strain>
    </source>
</reference>
<dbReference type="InterPro" id="IPR025497">
    <property type="entry name" value="PatA-like_N"/>
</dbReference>
<dbReference type="Pfam" id="PF14332">
    <property type="entry name" value="DUF4388"/>
    <property type="match status" value="1"/>
</dbReference>
<proteinExistence type="predicted"/>
<feature type="non-terminal residue" evidence="2">
    <location>
        <position position="53"/>
    </location>
</feature>
<dbReference type="AlphaFoldDB" id="A0A832DQI0"/>
<gene>
    <name evidence="2" type="ORF">ENO34_01915</name>
</gene>
<comment type="caution">
    <text evidence="2">The sequence shown here is derived from an EMBL/GenBank/DDBJ whole genome shotgun (WGS) entry which is preliminary data.</text>
</comment>